<protein>
    <submittedName>
        <fullName evidence="1">(rape) hypothetical protein</fullName>
    </submittedName>
</protein>
<proteinExistence type="predicted"/>
<organism evidence="1">
    <name type="scientific">Brassica napus</name>
    <name type="common">Rape</name>
    <dbReference type="NCBI Taxonomy" id="3708"/>
    <lineage>
        <taxon>Eukaryota</taxon>
        <taxon>Viridiplantae</taxon>
        <taxon>Streptophyta</taxon>
        <taxon>Embryophyta</taxon>
        <taxon>Tracheophyta</taxon>
        <taxon>Spermatophyta</taxon>
        <taxon>Magnoliopsida</taxon>
        <taxon>eudicotyledons</taxon>
        <taxon>Gunneridae</taxon>
        <taxon>Pentapetalae</taxon>
        <taxon>rosids</taxon>
        <taxon>malvids</taxon>
        <taxon>Brassicales</taxon>
        <taxon>Brassicaceae</taxon>
        <taxon>Brassiceae</taxon>
        <taxon>Brassica</taxon>
    </lineage>
</organism>
<sequence length="76" mass="9203">MPRSNQSINTIFMNDDHEKRRCRELDRERVFSGRCLSQGSLLYYTNSQYYLSLEITIVSRHRGIFPREDLGRKREY</sequence>
<dbReference type="Proteomes" id="UP001295469">
    <property type="component" value="Chromosome C08"/>
</dbReference>
<reference evidence="1" key="1">
    <citation type="submission" date="2021-01" db="EMBL/GenBank/DDBJ databases">
        <authorList>
            <consortium name="Genoscope - CEA"/>
            <person name="William W."/>
        </authorList>
    </citation>
    <scope>NUCLEOTIDE SEQUENCE</scope>
</reference>
<accession>A0A816UBK4</accession>
<dbReference type="AlphaFoldDB" id="A0A816UBK4"/>
<gene>
    <name evidence="1" type="ORF">DARMORV10_C08P30670.1</name>
</gene>
<dbReference type="EMBL" id="HG994372">
    <property type="protein sequence ID" value="CAF2111956.1"/>
    <property type="molecule type" value="Genomic_DNA"/>
</dbReference>
<name>A0A816UBK4_BRANA</name>
<evidence type="ECO:0000313" key="1">
    <source>
        <dbReference type="EMBL" id="CAF2111956.1"/>
    </source>
</evidence>